<dbReference type="InParanoid" id="E3MMP2"/>
<dbReference type="FunCoup" id="E3MMP2">
    <property type="interactions" value="1783"/>
</dbReference>
<dbReference type="eggNOG" id="ENOG502TH6U">
    <property type="taxonomic scope" value="Eukaryota"/>
</dbReference>
<dbReference type="HOGENOM" id="CLU_1278637_0_0_1"/>
<accession>E3MMP2</accession>
<feature type="chain" id="PRO_5003177178" evidence="1">
    <location>
        <begin position="22"/>
        <end position="250"/>
    </location>
</feature>
<keyword evidence="3" id="KW-1185">Reference proteome</keyword>
<organism evidence="3">
    <name type="scientific">Caenorhabditis remanei</name>
    <name type="common">Caenorhabditis vulgaris</name>
    <dbReference type="NCBI Taxonomy" id="31234"/>
    <lineage>
        <taxon>Eukaryota</taxon>
        <taxon>Metazoa</taxon>
        <taxon>Ecdysozoa</taxon>
        <taxon>Nematoda</taxon>
        <taxon>Chromadorea</taxon>
        <taxon>Rhabditida</taxon>
        <taxon>Rhabditina</taxon>
        <taxon>Rhabditomorpha</taxon>
        <taxon>Rhabditoidea</taxon>
        <taxon>Rhabditidae</taxon>
        <taxon>Peloderinae</taxon>
        <taxon>Caenorhabditis</taxon>
    </lineage>
</organism>
<dbReference type="Proteomes" id="UP000008281">
    <property type="component" value="Unassembled WGS sequence"/>
</dbReference>
<evidence type="ECO:0000313" key="3">
    <source>
        <dbReference type="Proteomes" id="UP000008281"/>
    </source>
</evidence>
<dbReference type="STRING" id="31234.E3MMP2"/>
<evidence type="ECO:0000256" key="1">
    <source>
        <dbReference type="SAM" id="SignalP"/>
    </source>
</evidence>
<dbReference type="AlphaFoldDB" id="E3MMP2"/>
<dbReference type="GO" id="GO:0040002">
    <property type="term" value="P:collagen and cuticulin-based cuticle development"/>
    <property type="evidence" value="ECO:0007669"/>
    <property type="project" value="EnsemblMetazoa"/>
</dbReference>
<dbReference type="OrthoDB" id="5825387at2759"/>
<sequence length="250" mass="27702">MRFALFSILCLGFAYFSYTDAYLFDPKAVDALLREIRARLQATGDDPHAKKIEQETEEIKKEELMQAEGDVEGSGSGEEIEGSGEVVSNVTGVPIMEEEGKVDKKEKEAFPRPEPIFDKYGNLKSKDQLESLTYSNFKKQAPITLQGNQQIDSLFSNLTISDHYNKNPTGTLQMLQGLDIHGNSNLNIVSVLLFLLLGASGGYHRALSGGYLPPATYDPYNVNWHSYGDEGVKMKDKAISVFRRVIAPGV</sequence>
<proteinExistence type="predicted"/>
<reference evidence="2" key="1">
    <citation type="submission" date="2007-07" db="EMBL/GenBank/DDBJ databases">
        <title>PCAP assembly of the Caenorhabditis remanei genome.</title>
        <authorList>
            <consortium name="The Caenorhabditis remanei Sequencing Consortium"/>
            <person name="Wilson R.K."/>
        </authorList>
    </citation>
    <scope>NUCLEOTIDE SEQUENCE [LARGE SCALE GENOMIC DNA]</scope>
    <source>
        <strain evidence="2">PB4641</strain>
    </source>
</reference>
<keyword evidence="1" id="KW-0732">Signal</keyword>
<protein>
    <submittedName>
        <fullName evidence="2">CRE-DAO-4 protein</fullName>
    </submittedName>
</protein>
<dbReference type="EMBL" id="DS268457">
    <property type="protein sequence ID" value="EFP05065.1"/>
    <property type="molecule type" value="Genomic_DNA"/>
</dbReference>
<evidence type="ECO:0000313" key="2">
    <source>
        <dbReference type="EMBL" id="EFP05065.1"/>
    </source>
</evidence>
<name>E3MMP2_CAERE</name>
<feature type="signal peptide" evidence="1">
    <location>
        <begin position="1"/>
        <end position="21"/>
    </location>
</feature>
<gene>
    <name evidence="2" type="primary">Cre-dao-4</name>
    <name evidence="2" type="ORF">CRE_03266</name>
</gene>
<dbReference type="OMA" id="NVNWHSY"/>